<dbReference type="EMBL" id="JAGINT010000002">
    <property type="protein sequence ID" value="MBP2354271.1"/>
    <property type="molecule type" value="Genomic_DNA"/>
</dbReference>
<feature type="compositionally biased region" description="Gly residues" evidence="12">
    <location>
        <begin position="796"/>
        <end position="922"/>
    </location>
</feature>
<evidence type="ECO:0000256" key="7">
    <source>
        <dbReference type="ARBA" id="ARBA00022741"/>
    </source>
</evidence>
<dbReference type="InterPro" id="IPR045085">
    <property type="entry name" value="HLD_clamp_pol_III_gamma_tau"/>
</dbReference>
<evidence type="ECO:0000256" key="4">
    <source>
        <dbReference type="ARBA" id="ARBA00022695"/>
    </source>
</evidence>
<comment type="catalytic activity">
    <reaction evidence="11">
        <text>DNA(n) + a 2'-deoxyribonucleoside 5'-triphosphate = DNA(n+1) + diphosphate</text>
        <dbReference type="Rhea" id="RHEA:22508"/>
        <dbReference type="Rhea" id="RHEA-COMP:17339"/>
        <dbReference type="Rhea" id="RHEA-COMP:17340"/>
        <dbReference type="ChEBI" id="CHEBI:33019"/>
        <dbReference type="ChEBI" id="CHEBI:61560"/>
        <dbReference type="ChEBI" id="CHEBI:173112"/>
        <dbReference type="EC" id="2.7.7.7"/>
    </reaction>
</comment>
<gene>
    <name evidence="14" type="ORF">JOF29_005381</name>
</gene>
<dbReference type="Pfam" id="PF13177">
    <property type="entry name" value="DNA_pol3_delta2"/>
    <property type="match status" value="1"/>
</dbReference>
<dbReference type="CDD" id="cd00009">
    <property type="entry name" value="AAA"/>
    <property type="match status" value="1"/>
</dbReference>
<dbReference type="Pfam" id="PF12169">
    <property type="entry name" value="DNA_pol3_gamma3"/>
    <property type="match status" value="1"/>
</dbReference>
<evidence type="ECO:0000256" key="10">
    <source>
        <dbReference type="ARBA" id="ARBA00022932"/>
    </source>
</evidence>
<feature type="compositionally biased region" description="Gly residues" evidence="12">
    <location>
        <begin position="548"/>
        <end position="562"/>
    </location>
</feature>
<dbReference type="PANTHER" id="PTHR11669">
    <property type="entry name" value="REPLICATION FACTOR C / DNA POLYMERASE III GAMMA-TAU SUBUNIT"/>
    <property type="match status" value="1"/>
</dbReference>
<proteinExistence type="inferred from homology"/>
<keyword evidence="15" id="KW-1185">Reference proteome</keyword>
<feature type="compositionally biased region" description="Gly residues" evidence="12">
    <location>
        <begin position="628"/>
        <end position="638"/>
    </location>
</feature>
<feature type="compositionally biased region" description="Gly residues" evidence="12">
    <location>
        <begin position="517"/>
        <end position="530"/>
    </location>
</feature>
<feature type="region of interest" description="Disordered" evidence="12">
    <location>
        <begin position="628"/>
        <end position="684"/>
    </location>
</feature>
<dbReference type="InterPro" id="IPR003593">
    <property type="entry name" value="AAA+_ATPase"/>
</dbReference>
<dbReference type="InterPro" id="IPR012763">
    <property type="entry name" value="DNA_pol_III_sug/sutau_N"/>
</dbReference>
<keyword evidence="9" id="KW-0067">ATP-binding</keyword>
<keyword evidence="7" id="KW-0547">Nucleotide-binding</keyword>
<dbReference type="EC" id="2.7.7.7" evidence="2"/>
<comment type="similarity">
    <text evidence="1">Belongs to the DnaX/STICHEL family.</text>
</comment>
<evidence type="ECO:0000256" key="12">
    <source>
        <dbReference type="SAM" id="MobiDB-lite"/>
    </source>
</evidence>
<evidence type="ECO:0000313" key="15">
    <source>
        <dbReference type="Proteomes" id="UP000755585"/>
    </source>
</evidence>
<feature type="region of interest" description="Disordered" evidence="12">
    <location>
        <begin position="517"/>
        <end position="583"/>
    </location>
</feature>
<evidence type="ECO:0000313" key="14">
    <source>
        <dbReference type="EMBL" id="MBP2354271.1"/>
    </source>
</evidence>
<evidence type="ECO:0000256" key="5">
    <source>
        <dbReference type="ARBA" id="ARBA00022705"/>
    </source>
</evidence>
<feature type="compositionally biased region" description="Gly residues" evidence="12">
    <location>
        <begin position="1025"/>
        <end position="1064"/>
    </location>
</feature>
<keyword evidence="4 14" id="KW-0548">Nucleotidyltransferase</keyword>
<keyword evidence="10" id="KW-0239">DNA-directed DNA polymerase</keyword>
<feature type="region of interest" description="Disordered" evidence="12">
    <location>
        <begin position="789"/>
        <end position="922"/>
    </location>
</feature>
<evidence type="ECO:0000256" key="11">
    <source>
        <dbReference type="ARBA" id="ARBA00049244"/>
    </source>
</evidence>
<dbReference type="RefSeq" id="WP_209697106.1">
    <property type="nucleotide sequence ID" value="NZ_BAAAVU010000010.1"/>
</dbReference>
<keyword evidence="3 14" id="KW-0808">Transferase</keyword>
<dbReference type="Pfam" id="PF22608">
    <property type="entry name" value="DNAX_ATPase_lid"/>
    <property type="match status" value="1"/>
</dbReference>
<keyword evidence="5" id="KW-0235">DNA replication</keyword>
<sequence>MEAPLALYRRYRPETFAEVIGQDHVTAPLRNALSNNRVNHAYLFSGPRGCGKTTSARILARAINCEKGPIAEPCGVCKSCTDLARGGPGSIDVIEIDAASHGGVDDARDLRERAFFAPVESRYKIYIIDEAHMVTTQGFNALLKLVEEPPPHLKFIFATTEPDKVIGTIRSRTHHYPFRLVPPKALADYMATLCEAEGVAIEPAALPLVVRAGAGSVRDSLSVLDQLIGGAGPGGVTYELAVALLGFTPDSLLDACVDGFAAHDSAAVFETVEKVIETGQDPKRFAEDLLRRLRDLVVLSAVPTAVTSGLIEAAEDQGERLQTQAAGIGPAELTRAADIVAAGLLEMRGATAPRLQLELICAKVLLPGADDSTNGIQARLDRMERRLAIGVPGGTADIAGAAGTTGYAQPDAPGAGPAADAASSRAAARAAATTGPGGAQGVAAGAVPGTDSGTAQGAEVGGSPGGGAGNGGGAGTGRAAGADGRVADGRVAGGPVGDAAGGVSGAGAGGTAGGAAGVAAGGASAGGSGAAGADTAGGATSPESAAGGPVGGESGGVSGAASGGASRAASGASAGARGPGAGAVGAGAAGVGAAGVGASAVGGSVGGARTGAWGDEAEVASGAQGGVAGGRAAGGGSSAGPMAGSGPAAGSGSATGDAPAASSVPAPGSGPASGGAPVSGGATASVSAAASGGVPAAGGTASAGVGSVGLGDIRRLWPEVLEAVKAKRRFAWIMLSQNAQVIAIDEQTLTLGLVNAGARESFARSGSDEILRQAMIDTIGVNRRVEAVVDPSTDPGAGGGGGGGSTGRPGPQAGGSGGAALGGPAGGGSGDASGAGAGRAAEGGAGAGGPGAGGPGAGGPGVGGSGVGGPGAGGSGVGEPGAGGFGAGGPGAGKAGAGGSGAGGANAGPGAGGAAAGGPGASGVGASGRGAGGPGAGASGVGGAAIGGAGVDAPAGGAGAGEVGAGGAGVGGPGAGSFGSGGPDVGGLAGGAGAGGAGAGGQAGVGGVGAGGQAGGFGVGGAEGHLGGRGDGSGVGGSAGVGGSSGAGGSGASVDGGGLSGEWDGGAVALREPPDSEYDVPPEEPWESGPVGRAGQREQAGRQGGQPAGRQGGQPAVVDRREQAASKRRAAEAAVAAEQAREAAAAAAAVPDVRLTPEEEADAIGEDDVVLEEDSRSHTDLLRDALGAQIITEEPN</sequence>
<keyword evidence="8" id="KW-0862">Zinc</keyword>
<evidence type="ECO:0000256" key="2">
    <source>
        <dbReference type="ARBA" id="ARBA00012417"/>
    </source>
</evidence>
<feature type="compositionally biased region" description="Gly residues" evidence="12">
    <location>
        <begin position="1102"/>
        <end position="1112"/>
    </location>
</feature>
<feature type="compositionally biased region" description="Low complexity" evidence="12">
    <location>
        <begin position="563"/>
        <end position="576"/>
    </location>
</feature>
<feature type="compositionally biased region" description="Low complexity" evidence="12">
    <location>
        <begin position="531"/>
        <end position="547"/>
    </location>
</feature>
<feature type="region of interest" description="Disordered" evidence="12">
    <location>
        <begin position="427"/>
        <end position="482"/>
    </location>
</feature>
<dbReference type="InterPro" id="IPR027417">
    <property type="entry name" value="P-loop_NTPase"/>
</dbReference>
<dbReference type="SMART" id="SM00382">
    <property type="entry name" value="AAA"/>
    <property type="match status" value="1"/>
</dbReference>
<dbReference type="InterPro" id="IPR022754">
    <property type="entry name" value="DNA_pol_III_gamma-3"/>
</dbReference>
<dbReference type="CDD" id="cd18137">
    <property type="entry name" value="HLD_clamp_pol_III_gamma_tau"/>
    <property type="match status" value="1"/>
</dbReference>
<feature type="compositionally biased region" description="Gly residues" evidence="12">
    <location>
        <begin position="459"/>
        <end position="478"/>
    </location>
</feature>
<feature type="region of interest" description="Disordered" evidence="12">
    <location>
        <begin position="1025"/>
        <end position="1137"/>
    </location>
</feature>
<feature type="compositionally biased region" description="Basic and acidic residues" evidence="12">
    <location>
        <begin position="1118"/>
        <end position="1131"/>
    </location>
</feature>
<dbReference type="NCBIfam" id="NF005846">
    <property type="entry name" value="PRK07764.1-6"/>
    <property type="match status" value="1"/>
</dbReference>
<keyword evidence="6" id="KW-0479">Metal-binding</keyword>
<dbReference type="NCBIfam" id="TIGR02397">
    <property type="entry name" value="dnaX_nterm"/>
    <property type="match status" value="1"/>
</dbReference>
<evidence type="ECO:0000256" key="1">
    <source>
        <dbReference type="ARBA" id="ARBA00006360"/>
    </source>
</evidence>
<feature type="domain" description="AAA+ ATPase" evidence="13">
    <location>
        <begin position="38"/>
        <end position="186"/>
    </location>
</feature>
<feature type="compositionally biased region" description="Acidic residues" evidence="12">
    <location>
        <begin position="1075"/>
        <end position="1086"/>
    </location>
</feature>
<dbReference type="InterPro" id="IPR008921">
    <property type="entry name" value="DNA_pol3_clamp-load_cplx_C"/>
</dbReference>
<evidence type="ECO:0000256" key="3">
    <source>
        <dbReference type="ARBA" id="ARBA00022679"/>
    </source>
</evidence>
<comment type="caution">
    <text evidence="14">The sequence shown here is derived from an EMBL/GenBank/DDBJ whole genome shotgun (WGS) entry which is preliminary data.</text>
</comment>
<evidence type="ECO:0000256" key="8">
    <source>
        <dbReference type="ARBA" id="ARBA00022833"/>
    </source>
</evidence>
<evidence type="ECO:0000256" key="6">
    <source>
        <dbReference type="ARBA" id="ARBA00022723"/>
    </source>
</evidence>
<dbReference type="SUPFAM" id="SSF48019">
    <property type="entry name" value="post-AAA+ oligomerization domain-like"/>
    <property type="match status" value="1"/>
</dbReference>
<evidence type="ECO:0000256" key="9">
    <source>
        <dbReference type="ARBA" id="ARBA00022840"/>
    </source>
</evidence>
<dbReference type="Gene3D" id="1.10.8.60">
    <property type="match status" value="1"/>
</dbReference>
<reference evidence="14 15" key="1">
    <citation type="submission" date="2021-03" db="EMBL/GenBank/DDBJ databases">
        <title>Sequencing the genomes of 1000 actinobacteria strains.</title>
        <authorList>
            <person name="Klenk H.-P."/>
        </authorList>
    </citation>
    <scope>NUCLEOTIDE SEQUENCE [LARGE SCALE GENOMIC DNA]</scope>
    <source>
        <strain evidence="14 15">DSM 18824</strain>
    </source>
</reference>
<dbReference type="Proteomes" id="UP000755585">
    <property type="component" value="Unassembled WGS sequence"/>
</dbReference>
<accession>A0ABS4URK4</accession>
<dbReference type="InterPro" id="IPR050238">
    <property type="entry name" value="DNA_Rep/Repair_Clamp_Loader"/>
</dbReference>
<evidence type="ECO:0000259" key="13">
    <source>
        <dbReference type="SMART" id="SM00382"/>
    </source>
</evidence>
<dbReference type="Gene3D" id="1.20.272.10">
    <property type="match status" value="1"/>
</dbReference>
<protein>
    <recommendedName>
        <fullName evidence="2">DNA-directed DNA polymerase</fullName>
        <ecNumber evidence="2">2.7.7.7</ecNumber>
    </recommendedName>
</protein>
<organism evidence="14 15">
    <name type="scientific">Kribbella aluminosa</name>
    <dbReference type="NCBI Taxonomy" id="416017"/>
    <lineage>
        <taxon>Bacteria</taxon>
        <taxon>Bacillati</taxon>
        <taxon>Actinomycetota</taxon>
        <taxon>Actinomycetes</taxon>
        <taxon>Propionibacteriales</taxon>
        <taxon>Kribbellaceae</taxon>
        <taxon>Kribbella</taxon>
    </lineage>
</organism>
<dbReference type="Gene3D" id="3.40.50.300">
    <property type="entry name" value="P-loop containing nucleotide triphosphate hydrolases"/>
    <property type="match status" value="1"/>
</dbReference>
<dbReference type="PANTHER" id="PTHR11669:SF0">
    <property type="entry name" value="PROTEIN STICHEL-LIKE 2"/>
    <property type="match status" value="1"/>
</dbReference>
<dbReference type="GO" id="GO:0003887">
    <property type="term" value="F:DNA-directed DNA polymerase activity"/>
    <property type="evidence" value="ECO:0007669"/>
    <property type="project" value="UniProtKB-EC"/>
</dbReference>
<name>A0ABS4URK4_9ACTN</name>
<dbReference type="SUPFAM" id="SSF52540">
    <property type="entry name" value="P-loop containing nucleoside triphosphate hydrolases"/>
    <property type="match status" value="1"/>
</dbReference>
<feature type="compositionally biased region" description="Low complexity" evidence="12">
    <location>
        <begin position="639"/>
        <end position="684"/>
    </location>
</feature>